<dbReference type="AlphaFoldDB" id="A0A3N4L6W7"/>
<reference evidence="4 5" key="1">
    <citation type="journal article" date="2018" name="Nat. Ecol. Evol.">
        <title>Pezizomycetes genomes reveal the molecular basis of ectomycorrhizal truffle lifestyle.</title>
        <authorList>
            <person name="Murat C."/>
            <person name="Payen T."/>
            <person name="Noel B."/>
            <person name="Kuo A."/>
            <person name="Morin E."/>
            <person name="Chen J."/>
            <person name="Kohler A."/>
            <person name="Krizsan K."/>
            <person name="Balestrini R."/>
            <person name="Da Silva C."/>
            <person name="Montanini B."/>
            <person name="Hainaut M."/>
            <person name="Levati E."/>
            <person name="Barry K.W."/>
            <person name="Belfiori B."/>
            <person name="Cichocki N."/>
            <person name="Clum A."/>
            <person name="Dockter R.B."/>
            <person name="Fauchery L."/>
            <person name="Guy J."/>
            <person name="Iotti M."/>
            <person name="Le Tacon F."/>
            <person name="Lindquist E.A."/>
            <person name="Lipzen A."/>
            <person name="Malagnac F."/>
            <person name="Mello A."/>
            <person name="Molinier V."/>
            <person name="Miyauchi S."/>
            <person name="Poulain J."/>
            <person name="Riccioni C."/>
            <person name="Rubini A."/>
            <person name="Sitrit Y."/>
            <person name="Splivallo R."/>
            <person name="Traeger S."/>
            <person name="Wang M."/>
            <person name="Zifcakova L."/>
            <person name="Wipf D."/>
            <person name="Zambonelli A."/>
            <person name="Paolocci F."/>
            <person name="Nowrousian M."/>
            <person name="Ottonello S."/>
            <person name="Baldrian P."/>
            <person name="Spatafora J.W."/>
            <person name="Henrissat B."/>
            <person name="Nagy L.G."/>
            <person name="Aury J.M."/>
            <person name="Wincker P."/>
            <person name="Grigoriev I.V."/>
            <person name="Bonfante P."/>
            <person name="Martin F.M."/>
        </authorList>
    </citation>
    <scope>NUCLEOTIDE SEQUENCE [LARGE SCALE GENOMIC DNA]</scope>
    <source>
        <strain evidence="4 5">CCBAS932</strain>
    </source>
</reference>
<dbReference type="PANTHER" id="PTHR12149">
    <property type="entry name" value="FRUCTOSAMINE 3 KINASE-RELATED PROTEIN"/>
    <property type="match status" value="1"/>
</dbReference>
<evidence type="ECO:0000256" key="1">
    <source>
        <dbReference type="ARBA" id="ARBA00011961"/>
    </source>
</evidence>
<organism evidence="4 5">
    <name type="scientific">Morchella conica CCBAS932</name>
    <dbReference type="NCBI Taxonomy" id="1392247"/>
    <lineage>
        <taxon>Eukaryota</taxon>
        <taxon>Fungi</taxon>
        <taxon>Dikarya</taxon>
        <taxon>Ascomycota</taxon>
        <taxon>Pezizomycotina</taxon>
        <taxon>Pezizomycetes</taxon>
        <taxon>Pezizales</taxon>
        <taxon>Morchellaceae</taxon>
        <taxon>Morchella</taxon>
    </lineage>
</organism>
<dbReference type="EMBL" id="ML119106">
    <property type="protein sequence ID" value="RPB17222.1"/>
    <property type="molecule type" value="Genomic_DNA"/>
</dbReference>
<keyword evidence="3" id="KW-0808">Transferase</keyword>
<evidence type="ECO:0000256" key="3">
    <source>
        <dbReference type="PIRNR" id="PIRNR006221"/>
    </source>
</evidence>
<sequence>MTKLDPKVLSALALQSDTTTIAPFGGSGFASTLKISTVLAEGKKKCFFMKTGDGKDAETMFQGEFESLNAIHNAVPSLCPKAFSHGAFESKPGYYLVTDFINLYRHSSSSGETLAHKMAKLHLAPQAEKYNNKFGFPVPTCCGSTIQDNTWEDDWAEFFGKRRLMHILAESEAKNGTDKVLREWVEKTVDTVVPRLLGVLENVKPALVHGDLWSGNASKGCFGENGENGDPEDVVFDPSACYAHNEYEFGIMKMFGGFGPKFFNEYHEHIPKAEPVKEYDDRAELYQLYHQLNHHALFGSGYKSGAISTMKRLYTKYGG</sequence>
<dbReference type="PANTHER" id="PTHR12149:SF8">
    <property type="entry name" value="PROTEIN-RIBULOSAMINE 3-KINASE"/>
    <property type="match status" value="1"/>
</dbReference>
<dbReference type="FunFam" id="3.90.1200.10:FF:000018">
    <property type="entry name" value="Fructosamine-3-kinase, putative"/>
    <property type="match status" value="1"/>
</dbReference>
<dbReference type="InParanoid" id="A0A3N4L6W7"/>
<proteinExistence type="inferred from homology"/>
<keyword evidence="3 4" id="KW-0418">Kinase</keyword>
<accession>A0A3N4L6W7</accession>
<dbReference type="SUPFAM" id="SSF56112">
    <property type="entry name" value="Protein kinase-like (PK-like)"/>
    <property type="match status" value="1"/>
</dbReference>
<evidence type="ECO:0000313" key="5">
    <source>
        <dbReference type="Proteomes" id="UP000277580"/>
    </source>
</evidence>
<dbReference type="EC" id="2.7.1.172" evidence="1"/>
<dbReference type="Gene3D" id="3.90.1200.10">
    <property type="match status" value="1"/>
</dbReference>
<dbReference type="InterPro" id="IPR011009">
    <property type="entry name" value="Kinase-like_dom_sf"/>
</dbReference>
<dbReference type="STRING" id="1392247.A0A3N4L6W7"/>
<dbReference type="OrthoDB" id="5772781at2759"/>
<comment type="similarity">
    <text evidence="3">Belongs to the fructosamine kinase family.</text>
</comment>
<keyword evidence="5" id="KW-1185">Reference proteome</keyword>
<comment type="catalytic activity">
    <reaction evidence="2">
        <text>N(6)-D-ribulosyl-L-lysyl-[protein] + ATP = N(6)-(3-O-phospho-D-ribulosyl)-L-lysyl-[protein] + ADP + H(+)</text>
        <dbReference type="Rhea" id="RHEA:48432"/>
        <dbReference type="Rhea" id="RHEA-COMP:12103"/>
        <dbReference type="Rhea" id="RHEA-COMP:12104"/>
        <dbReference type="ChEBI" id="CHEBI:15378"/>
        <dbReference type="ChEBI" id="CHEBI:30616"/>
        <dbReference type="ChEBI" id="CHEBI:90418"/>
        <dbReference type="ChEBI" id="CHEBI:90420"/>
        <dbReference type="ChEBI" id="CHEBI:456216"/>
        <dbReference type="EC" id="2.7.1.172"/>
    </reaction>
    <physiologicalReaction direction="left-to-right" evidence="2">
        <dbReference type="Rhea" id="RHEA:48433"/>
    </physiologicalReaction>
</comment>
<evidence type="ECO:0000256" key="2">
    <source>
        <dbReference type="ARBA" id="ARBA00048655"/>
    </source>
</evidence>
<dbReference type="GO" id="GO:0102193">
    <property type="term" value="F:protein-ribulosamine 3-kinase activity"/>
    <property type="evidence" value="ECO:0007669"/>
    <property type="project" value="UniProtKB-EC"/>
</dbReference>
<evidence type="ECO:0000313" key="4">
    <source>
        <dbReference type="EMBL" id="RPB17222.1"/>
    </source>
</evidence>
<protein>
    <recommendedName>
        <fullName evidence="1">protein-ribulosamine 3-kinase</fullName>
        <ecNumber evidence="1">2.7.1.172</ecNumber>
    </recommendedName>
</protein>
<dbReference type="GO" id="GO:0016301">
    <property type="term" value="F:kinase activity"/>
    <property type="evidence" value="ECO:0007669"/>
    <property type="project" value="UniProtKB-UniRule"/>
</dbReference>
<dbReference type="InterPro" id="IPR016477">
    <property type="entry name" value="Fructo-/Ketosamine-3-kinase"/>
</dbReference>
<gene>
    <name evidence="4" type="ORF">P167DRAFT_550938</name>
</gene>
<dbReference type="PIRSF" id="PIRSF006221">
    <property type="entry name" value="Ketosamine-3-kinase"/>
    <property type="match status" value="1"/>
</dbReference>
<dbReference type="Pfam" id="PF03881">
    <property type="entry name" value="Fructosamin_kin"/>
    <property type="match status" value="1"/>
</dbReference>
<dbReference type="Proteomes" id="UP000277580">
    <property type="component" value="Unassembled WGS sequence"/>
</dbReference>
<name>A0A3N4L6W7_9PEZI</name>